<accession>A0ABW3FV08</accession>
<dbReference type="Pfam" id="PF12028">
    <property type="entry name" value="DUF3515"/>
    <property type="match status" value="1"/>
</dbReference>
<name>A0ABW3FV08_9PSEU</name>
<sequence>MLIAAITLGVLLAVAVAGIGVYAKISDSRQRAAVEAAEQARRTGPLPLAPVPAPKAGSPECAAVLAALPRELTVHHDRVPRRPLAEPVPPASVAWGDAGHDPATVRCGMDAPAELTPTSQLLDVSGVSWLRIDQGGDTSWLAVDRPVYVALTVPADAGTGPLQDLSDVLGRTLPKKPVFG</sequence>
<evidence type="ECO:0000313" key="1">
    <source>
        <dbReference type="EMBL" id="MFD0921030.1"/>
    </source>
</evidence>
<organism evidence="1 2">
    <name type="scientific">Saccharopolyspora rosea</name>
    <dbReference type="NCBI Taxonomy" id="524884"/>
    <lineage>
        <taxon>Bacteria</taxon>
        <taxon>Bacillati</taxon>
        <taxon>Actinomycetota</taxon>
        <taxon>Actinomycetes</taxon>
        <taxon>Pseudonocardiales</taxon>
        <taxon>Pseudonocardiaceae</taxon>
        <taxon>Saccharopolyspora</taxon>
    </lineage>
</organism>
<protein>
    <submittedName>
        <fullName evidence="1">DUF3515 domain-containing protein</fullName>
    </submittedName>
</protein>
<dbReference type="RefSeq" id="WP_345601740.1">
    <property type="nucleotide sequence ID" value="NZ_BAABLT010000048.1"/>
</dbReference>
<gene>
    <name evidence="1" type="ORF">ACFQ16_14880</name>
</gene>
<keyword evidence="2" id="KW-1185">Reference proteome</keyword>
<reference evidence="2" key="1">
    <citation type="journal article" date="2019" name="Int. J. Syst. Evol. Microbiol.">
        <title>The Global Catalogue of Microorganisms (GCM) 10K type strain sequencing project: providing services to taxonomists for standard genome sequencing and annotation.</title>
        <authorList>
            <consortium name="The Broad Institute Genomics Platform"/>
            <consortium name="The Broad Institute Genome Sequencing Center for Infectious Disease"/>
            <person name="Wu L."/>
            <person name="Ma J."/>
        </authorList>
    </citation>
    <scope>NUCLEOTIDE SEQUENCE [LARGE SCALE GENOMIC DNA]</scope>
    <source>
        <strain evidence="2">CCUG 56401</strain>
    </source>
</reference>
<dbReference type="InterPro" id="IPR021903">
    <property type="entry name" value="DUF3515"/>
</dbReference>
<dbReference type="Proteomes" id="UP001597018">
    <property type="component" value="Unassembled WGS sequence"/>
</dbReference>
<proteinExistence type="predicted"/>
<comment type="caution">
    <text evidence="1">The sequence shown here is derived from an EMBL/GenBank/DDBJ whole genome shotgun (WGS) entry which is preliminary data.</text>
</comment>
<dbReference type="EMBL" id="JBHTIW010000010">
    <property type="protein sequence ID" value="MFD0921030.1"/>
    <property type="molecule type" value="Genomic_DNA"/>
</dbReference>
<evidence type="ECO:0000313" key="2">
    <source>
        <dbReference type="Proteomes" id="UP001597018"/>
    </source>
</evidence>